<evidence type="ECO:0000259" key="2">
    <source>
        <dbReference type="Pfam" id="PF23003"/>
    </source>
</evidence>
<comment type="caution">
    <text evidence="3">The sequence shown here is derived from an EMBL/GenBank/DDBJ whole genome shotgun (WGS) entry which is preliminary data.</text>
</comment>
<keyword evidence="5" id="KW-1185">Reference proteome</keyword>
<dbReference type="EMBL" id="WIXE01016588">
    <property type="protein sequence ID" value="KAK5972508.1"/>
    <property type="molecule type" value="Genomic_DNA"/>
</dbReference>
<keyword evidence="1" id="KW-0732">Signal</keyword>
<dbReference type="InterPro" id="IPR055119">
    <property type="entry name" value="Mig18_Fn1"/>
</dbReference>
<name>A0AAN8FL13_TRICO</name>
<reference evidence="3 5" key="1">
    <citation type="submission" date="2019-10" db="EMBL/GenBank/DDBJ databases">
        <title>Assembly and Annotation for the nematode Trichostrongylus colubriformis.</title>
        <authorList>
            <person name="Martin J."/>
        </authorList>
    </citation>
    <scope>NUCLEOTIDE SEQUENCE [LARGE SCALE GENOMIC DNA]</scope>
    <source>
        <strain evidence="3">G859</strain>
        <tissue evidence="3">Whole worm</tissue>
    </source>
</reference>
<evidence type="ECO:0000256" key="1">
    <source>
        <dbReference type="SAM" id="SignalP"/>
    </source>
</evidence>
<feature type="domain" description="Abnormal cell migration protein 18-like fibronectin type I" evidence="2">
    <location>
        <begin position="16"/>
        <end position="83"/>
    </location>
</feature>
<sequence>MRLLVFIIICTAIVRACRYNGEYRRRGERWVEGRFRLKCLHGPGWERVKPDGCVTLEGHWMPFFSTYRENGKRYNCRKSYSRYILEARSYD</sequence>
<dbReference type="Proteomes" id="UP001331761">
    <property type="component" value="Unassembled WGS sequence"/>
</dbReference>
<evidence type="ECO:0000313" key="3">
    <source>
        <dbReference type="EMBL" id="KAK5972508.1"/>
    </source>
</evidence>
<feature type="chain" id="PRO_5044710850" description="Abnormal cell migration protein 18-like fibronectin type I domain-containing protein" evidence="1">
    <location>
        <begin position="17"/>
        <end position="91"/>
    </location>
</feature>
<feature type="signal peptide" evidence="1">
    <location>
        <begin position="1"/>
        <end position="16"/>
    </location>
</feature>
<gene>
    <name evidence="4" type="ORF">GCK32_016171</name>
    <name evidence="3" type="ORF">GCK32_016729</name>
</gene>
<accession>A0AAN8FL13</accession>
<dbReference type="EMBL" id="WIXE01001125">
    <property type="protein sequence ID" value="KAK5985969.1"/>
    <property type="molecule type" value="Genomic_DNA"/>
</dbReference>
<proteinExistence type="predicted"/>
<organism evidence="3 5">
    <name type="scientific">Trichostrongylus colubriformis</name>
    <name type="common">Black scour worm</name>
    <dbReference type="NCBI Taxonomy" id="6319"/>
    <lineage>
        <taxon>Eukaryota</taxon>
        <taxon>Metazoa</taxon>
        <taxon>Ecdysozoa</taxon>
        <taxon>Nematoda</taxon>
        <taxon>Chromadorea</taxon>
        <taxon>Rhabditida</taxon>
        <taxon>Rhabditina</taxon>
        <taxon>Rhabditomorpha</taxon>
        <taxon>Strongyloidea</taxon>
        <taxon>Trichostrongylidae</taxon>
        <taxon>Trichostrongylus</taxon>
    </lineage>
</organism>
<evidence type="ECO:0000313" key="4">
    <source>
        <dbReference type="EMBL" id="KAK5985969.1"/>
    </source>
</evidence>
<dbReference type="Pfam" id="PF23003">
    <property type="entry name" value="Fn1_2"/>
    <property type="match status" value="1"/>
</dbReference>
<protein>
    <recommendedName>
        <fullName evidence="2">Abnormal cell migration protein 18-like fibronectin type I domain-containing protein</fullName>
    </recommendedName>
</protein>
<dbReference type="AlphaFoldDB" id="A0AAN8FL13"/>
<evidence type="ECO:0000313" key="5">
    <source>
        <dbReference type="Proteomes" id="UP001331761"/>
    </source>
</evidence>